<sequence length="233" mass="25732">MPEFVENVSSSFSNASTYLSSVSSLSKVSAAIKLELYGLFKYVTMSSLPNTSRPSIFDLTGRAKWDAWNSAGTTYFRKQDAENRYIEIAKTLGWTEDSEVSDSKSQQPAEETTSDRGIVERVPDNGIEGMGVAVSTMARPAEFKEETLHGVAIRNDVQGLLFFLEKYPDADLNSRDEFGYTPLHLAADRGHLPIIQILVDRGVEIMIKDPDGFIAFELASIAGHDAIRELLSP</sequence>
<reference evidence="7" key="1">
    <citation type="submission" date="2020-11" db="EMBL/GenBank/DDBJ databases">
        <authorList>
            <consortium name="DOE Joint Genome Institute"/>
            <person name="Ahrendt S."/>
            <person name="Riley R."/>
            <person name="Andreopoulos W."/>
            <person name="Labutti K."/>
            <person name="Pangilinan J."/>
            <person name="Ruiz-Duenas F.J."/>
            <person name="Barrasa J.M."/>
            <person name="Sanchez-Garcia M."/>
            <person name="Camarero S."/>
            <person name="Miyauchi S."/>
            <person name="Serrano A."/>
            <person name="Linde D."/>
            <person name="Babiker R."/>
            <person name="Drula E."/>
            <person name="Ayuso-Fernandez I."/>
            <person name="Pacheco R."/>
            <person name="Padilla G."/>
            <person name="Ferreira P."/>
            <person name="Barriuso J."/>
            <person name="Kellner H."/>
            <person name="Castanera R."/>
            <person name="Alfaro M."/>
            <person name="Ramirez L."/>
            <person name="Pisabarro A.G."/>
            <person name="Kuo A."/>
            <person name="Tritt A."/>
            <person name="Lipzen A."/>
            <person name="He G."/>
            <person name="Yan M."/>
            <person name="Ng V."/>
            <person name="Cullen D."/>
            <person name="Martin F."/>
            <person name="Rosso M.-N."/>
            <person name="Henrissat B."/>
            <person name="Hibbett D."/>
            <person name="Martinez A.T."/>
            <person name="Grigoriev I.V."/>
        </authorList>
    </citation>
    <scope>NUCLEOTIDE SEQUENCE</scope>
    <source>
        <strain evidence="7">CBS 247.69</strain>
    </source>
</reference>
<keyword evidence="3" id="KW-0446">Lipid-binding</keyword>
<dbReference type="EMBL" id="MU150275">
    <property type="protein sequence ID" value="KAF9462157.1"/>
    <property type="molecule type" value="Genomic_DNA"/>
</dbReference>
<dbReference type="AlphaFoldDB" id="A0A9P6CDV4"/>
<evidence type="ECO:0000256" key="2">
    <source>
        <dbReference type="ARBA" id="ARBA00023043"/>
    </source>
</evidence>
<proteinExistence type="predicted"/>
<evidence type="ECO:0000259" key="6">
    <source>
        <dbReference type="PROSITE" id="PS51228"/>
    </source>
</evidence>
<organism evidence="7 8">
    <name type="scientific">Collybia nuda</name>
    <dbReference type="NCBI Taxonomy" id="64659"/>
    <lineage>
        <taxon>Eukaryota</taxon>
        <taxon>Fungi</taxon>
        <taxon>Dikarya</taxon>
        <taxon>Basidiomycota</taxon>
        <taxon>Agaricomycotina</taxon>
        <taxon>Agaricomycetes</taxon>
        <taxon>Agaricomycetidae</taxon>
        <taxon>Agaricales</taxon>
        <taxon>Tricholomatineae</taxon>
        <taxon>Clitocybaceae</taxon>
        <taxon>Collybia</taxon>
    </lineage>
</organism>
<dbReference type="Pfam" id="PF00887">
    <property type="entry name" value="ACBP"/>
    <property type="match status" value="1"/>
</dbReference>
<evidence type="ECO:0000256" key="3">
    <source>
        <dbReference type="ARBA" id="ARBA00023121"/>
    </source>
</evidence>
<comment type="caution">
    <text evidence="7">The sequence shown here is derived from an EMBL/GenBank/DDBJ whole genome shotgun (WGS) entry which is preliminary data.</text>
</comment>
<feature type="domain" description="ACB" evidence="6">
    <location>
        <begin position="1"/>
        <end position="98"/>
    </location>
</feature>
<dbReference type="InterPro" id="IPR000582">
    <property type="entry name" value="Acyl-CoA-binding_protein"/>
</dbReference>
<dbReference type="PRINTS" id="PR00689">
    <property type="entry name" value="ACOABINDINGP"/>
</dbReference>
<evidence type="ECO:0000256" key="4">
    <source>
        <dbReference type="PROSITE-ProRule" id="PRU00023"/>
    </source>
</evidence>
<dbReference type="InterPro" id="IPR002110">
    <property type="entry name" value="Ankyrin_rpt"/>
</dbReference>
<dbReference type="SUPFAM" id="SSF48403">
    <property type="entry name" value="Ankyrin repeat"/>
    <property type="match status" value="1"/>
</dbReference>
<keyword evidence="2 4" id="KW-0040">ANK repeat</keyword>
<dbReference type="InterPro" id="IPR035984">
    <property type="entry name" value="Acyl-CoA-binding_sf"/>
</dbReference>
<dbReference type="SUPFAM" id="SSF47027">
    <property type="entry name" value="Acyl-CoA binding protein"/>
    <property type="match status" value="1"/>
</dbReference>
<feature type="region of interest" description="Disordered" evidence="5">
    <location>
        <begin position="97"/>
        <end position="118"/>
    </location>
</feature>
<dbReference type="OrthoDB" id="341259at2759"/>
<dbReference type="Proteomes" id="UP000807353">
    <property type="component" value="Unassembled WGS sequence"/>
</dbReference>
<accession>A0A9P6CDV4</accession>
<keyword evidence="8" id="KW-1185">Reference proteome</keyword>
<dbReference type="Pfam" id="PF13857">
    <property type="entry name" value="Ank_5"/>
    <property type="match status" value="1"/>
</dbReference>
<evidence type="ECO:0000256" key="5">
    <source>
        <dbReference type="SAM" id="MobiDB-lite"/>
    </source>
</evidence>
<evidence type="ECO:0000313" key="8">
    <source>
        <dbReference type="Proteomes" id="UP000807353"/>
    </source>
</evidence>
<evidence type="ECO:0000256" key="1">
    <source>
        <dbReference type="ARBA" id="ARBA00022737"/>
    </source>
</evidence>
<dbReference type="InterPro" id="IPR036770">
    <property type="entry name" value="Ankyrin_rpt-contain_sf"/>
</dbReference>
<protein>
    <submittedName>
        <fullName evidence="7">Acyl CoA binding protein-domain-containing protein</fullName>
    </submittedName>
</protein>
<dbReference type="Gene3D" id="1.20.80.10">
    <property type="match status" value="1"/>
</dbReference>
<dbReference type="InterPro" id="IPR014352">
    <property type="entry name" value="FERM/acyl-CoA-bd_prot_sf"/>
</dbReference>
<gene>
    <name evidence="7" type="ORF">BDZ94DRAFT_1166519</name>
</gene>
<name>A0A9P6CDV4_9AGAR</name>
<dbReference type="SMART" id="SM00248">
    <property type="entry name" value="ANK"/>
    <property type="match status" value="1"/>
</dbReference>
<dbReference type="PROSITE" id="PS51228">
    <property type="entry name" value="ACB_2"/>
    <property type="match status" value="1"/>
</dbReference>
<evidence type="ECO:0000313" key="7">
    <source>
        <dbReference type="EMBL" id="KAF9462157.1"/>
    </source>
</evidence>
<dbReference type="PANTHER" id="PTHR24119:SF0">
    <property type="entry name" value="ACYL-COA-BINDING DOMAIN-CONTAINING PROTEIN 6"/>
    <property type="match status" value="1"/>
</dbReference>
<dbReference type="GO" id="GO:0000062">
    <property type="term" value="F:fatty-acyl-CoA binding"/>
    <property type="evidence" value="ECO:0007669"/>
    <property type="project" value="InterPro"/>
</dbReference>
<keyword evidence="1" id="KW-0677">Repeat</keyword>
<dbReference type="Gene3D" id="1.25.40.20">
    <property type="entry name" value="Ankyrin repeat-containing domain"/>
    <property type="match status" value="1"/>
</dbReference>
<dbReference type="PANTHER" id="PTHR24119">
    <property type="entry name" value="ACYL-COA-BINDING DOMAIN-CONTAINING PROTEIN 6"/>
    <property type="match status" value="1"/>
</dbReference>
<feature type="repeat" description="ANK" evidence="4">
    <location>
        <begin position="178"/>
        <end position="210"/>
    </location>
</feature>
<dbReference type="PROSITE" id="PS50297">
    <property type="entry name" value="ANK_REP_REGION"/>
    <property type="match status" value="1"/>
</dbReference>
<dbReference type="PROSITE" id="PS50088">
    <property type="entry name" value="ANK_REPEAT"/>
    <property type="match status" value="1"/>
</dbReference>